<comment type="caution">
    <text evidence="1">The sequence shown here is derived from an EMBL/GenBank/DDBJ whole genome shotgun (WGS) entry which is preliminary data.</text>
</comment>
<dbReference type="Gene3D" id="3.40.50.150">
    <property type="entry name" value="Vaccinia Virus protein VP39"/>
    <property type="match status" value="1"/>
</dbReference>
<dbReference type="GO" id="GO:0032259">
    <property type="term" value="P:methylation"/>
    <property type="evidence" value="ECO:0007669"/>
    <property type="project" value="UniProtKB-KW"/>
</dbReference>
<proteinExistence type="predicted"/>
<organism evidence="1 2">
    <name type="scientific">Cutibacterium avidum</name>
    <dbReference type="NCBI Taxonomy" id="33010"/>
    <lineage>
        <taxon>Bacteria</taxon>
        <taxon>Bacillati</taxon>
        <taxon>Actinomycetota</taxon>
        <taxon>Actinomycetes</taxon>
        <taxon>Propionibacteriales</taxon>
        <taxon>Propionibacteriaceae</taxon>
        <taxon>Cutibacterium</taxon>
    </lineage>
</organism>
<dbReference type="EMBL" id="JBAKUA010000017">
    <property type="protein sequence ID" value="MEH1547387.1"/>
    <property type="molecule type" value="Genomic_DNA"/>
</dbReference>
<evidence type="ECO:0000313" key="2">
    <source>
        <dbReference type="Proteomes" id="UP001309299"/>
    </source>
</evidence>
<reference evidence="1" key="1">
    <citation type="submission" date="2024-02" db="EMBL/GenBank/DDBJ databases">
        <title>Bacterial skin colonization with Propionibacterium avidum as a risk factor for Periprosthetic Joint Infections - a single-center prospective study.</title>
        <authorList>
            <person name="Achermann Y."/>
        </authorList>
    </citation>
    <scope>NUCLEOTIDE SEQUENCE</scope>
    <source>
        <strain evidence="1">PAVI-2017310195</strain>
    </source>
</reference>
<dbReference type="Proteomes" id="UP001309299">
    <property type="component" value="Unassembled WGS sequence"/>
</dbReference>
<accession>A0AB35XJY9</accession>
<dbReference type="SUPFAM" id="SSF53335">
    <property type="entry name" value="S-adenosyl-L-methionine-dependent methyltransferases"/>
    <property type="match status" value="1"/>
</dbReference>
<dbReference type="AlphaFoldDB" id="A0AB35XJY9"/>
<dbReference type="GO" id="GO:0008168">
    <property type="term" value="F:methyltransferase activity"/>
    <property type="evidence" value="ECO:0007669"/>
    <property type="project" value="UniProtKB-KW"/>
</dbReference>
<keyword evidence="1" id="KW-0808">Transferase</keyword>
<name>A0AB35XJY9_9ACTN</name>
<protein>
    <submittedName>
        <fullName evidence="1">Methyltransferase domain-containing protein</fullName>
    </submittedName>
</protein>
<sequence length="189" mass="20946">MAQEEDFDAKPRAFYANCSAVGWLRGRHTAGLLELEARRRYLSFIPHEARVLDIGGATGVHASWLAARGLDVVFVDPVPEQVDMVVSLLQTMGRMRELDRTGEIRERLTELSAHMMTVFLGSPGVAGCKSMRLIPVAVRDVLLRILAYCDRRSHSLSWWSSAFRPDLALGRSLERGHGAAVNMLSSGAR</sequence>
<gene>
    <name evidence="1" type="ORF">V7F78_10295</name>
</gene>
<keyword evidence="1" id="KW-0489">Methyltransferase</keyword>
<dbReference type="RefSeq" id="WP_016667174.1">
    <property type="nucleotide sequence ID" value="NZ_CABKSM010000001.1"/>
</dbReference>
<evidence type="ECO:0000313" key="1">
    <source>
        <dbReference type="EMBL" id="MEH1547387.1"/>
    </source>
</evidence>
<dbReference type="InterPro" id="IPR029063">
    <property type="entry name" value="SAM-dependent_MTases_sf"/>
</dbReference>
<dbReference type="Pfam" id="PF13489">
    <property type="entry name" value="Methyltransf_23"/>
    <property type="match status" value="1"/>
</dbReference>